<dbReference type="Pfam" id="PF00126">
    <property type="entry name" value="HTH_1"/>
    <property type="match status" value="1"/>
</dbReference>
<evidence type="ECO:0000256" key="2">
    <source>
        <dbReference type="ARBA" id="ARBA00023015"/>
    </source>
</evidence>
<keyword evidence="4" id="KW-0804">Transcription</keyword>
<dbReference type="InterPro" id="IPR050389">
    <property type="entry name" value="LysR-type_TF"/>
</dbReference>
<comment type="caution">
    <text evidence="6">The sequence shown here is derived from an EMBL/GenBank/DDBJ whole genome shotgun (WGS) entry which is preliminary data.</text>
</comment>
<comment type="similarity">
    <text evidence="1">Belongs to the LysR transcriptional regulatory family.</text>
</comment>
<dbReference type="Proteomes" id="UP001139559">
    <property type="component" value="Unassembled WGS sequence"/>
</dbReference>
<dbReference type="InterPro" id="IPR036390">
    <property type="entry name" value="WH_DNA-bd_sf"/>
</dbReference>
<dbReference type="PANTHER" id="PTHR30118:SF15">
    <property type="entry name" value="TRANSCRIPTIONAL REGULATORY PROTEIN"/>
    <property type="match status" value="1"/>
</dbReference>
<dbReference type="SUPFAM" id="SSF53850">
    <property type="entry name" value="Periplasmic binding protein-like II"/>
    <property type="match status" value="1"/>
</dbReference>
<evidence type="ECO:0000256" key="3">
    <source>
        <dbReference type="ARBA" id="ARBA00023125"/>
    </source>
</evidence>
<reference evidence="6" key="1">
    <citation type="submission" date="2021-11" db="EMBL/GenBank/DDBJ databases">
        <title>Vibrio ZSDE26 sp. nov. and Vibrio ZSDZ34 sp. nov., isolated from coastal seawater in Qingdao.</title>
        <authorList>
            <person name="Zhang P."/>
        </authorList>
    </citation>
    <scope>NUCLEOTIDE SEQUENCE</scope>
    <source>
        <strain evidence="6">ZSDE26</strain>
    </source>
</reference>
<dbReference type="Gene3D" id="1.10.10.10">
    <property type="entry name" value="Winged helix-like DNA-binding domain superfamily/Winged helix DNA-binding domain"/>
    <property type="match status" value="1"/>
</dbReference>
<gene>
    <name evidence="6" type="ORF">KP803_04200</name>
</gene>
<dbReference type="GO" id="GO:0003700">
    <property type="term" value="F:DNA-binding transcription factor activity"/>
    <property type="evidence" value="ECO:0007669"/>
    <property type="project" value="InterPro"/>
</dbReference>
<proteinExistence type="inferred from homology"/>
<dbReference type="PROSITE" id="PS50931">
    <property type="entry name" value="HTH_LYSR"/>
    <property type="match status" value="1"/>
</dbReference>
<accession>A0A9X1XGB8</accession>
<feature type="domain" description="HTH lysR-type" evidence="5">
    <location>
        <begin position="10"/>
        <end position="67"/>
    </location>
</feature>
<dbReference type="Gene3D" id="3.40.190.10">
    <property type="entry name" value="Periplasmic binding protein-like II"/>
    <property type="match status" value="2"/>
</dbReference>
<sequence length="306" mass="34725">MMSEINWKNIDLNLLVTFSQLYKYRSVSVAAEKSFISQSAMSHGLSRLRLLFDDRLFERKGHQMEPTEYAHQVAPLISQLLNSVSNELLAKEPFMPENYTGVCRIGLTDYAEFIFAPQLYDAIRNSAPRSQVSFINVNRNNYIKLVESEKLDAVIGSIPNVDELFESSHLYTEKHVCLFDPSCVEVNETSSVDSFSNIDHALVSADGSLTTQVDKKLEEFGLTRKVTVASRNFLSIRSLLKSRHLVAIVPQLMANTDAFNDQLATSPPPVEVPDFDILLLWLRSKNKEDKNEWLRSLILDVVGSYR</sequence>
<dbReference type="InterPro" id="IPR000847">
    <property type="entry name" value="LysR_HTH_N"/>
</dbReference>
<keyword evidence="3" id="KW-0238">DNA-binding</keyword>
<dbReference type="GO" id="GO:0003677">
    <property type="term" value="F:DNA binding"/>
    <property type="evidence" value="ECO:0007669"/>
    <property type="project" value="UniProtKB-KW"/>
</dbReference>
<dbReference type="RefSeq" id="WP_248007580.1">
    <property type="nucleotide sequence ID" value="NZ_JAJHVV010000002.1"/>
</dbReference>
<evidence type="ECO:0000256" key="4">
    <source>
        <dbReference type="ARBA" id="ARBA00023163"/>
    </source>
</evidence>
<dbReference type="Pfam" id="PF03466">
    <property type="entry name" value="LysR_substrate"/>
    <property type="match status" value="1"/>
</dbReference>
<dbReference type="SUPFAM" id="SSF46785">
    <property type="entry name" value="Winged helix' DNA-binding domain"/>
    <property type="match status" value="1"/>
</dbReference>
<dbReference type="InterPro" id="IPR005119">
    <property type="entry name" value="LysR_subst-bd"/>
</dbReference>
<name>A0A9X1XGB8_9VIBR</name>
<dbReference type="InterPro" id="IPR036388">
    <property type="entry name" value="WH-like_DNA-bd_sf"/>
</dbReference>
<evidence type="ECO:0000256" key="1">
    <source>
        <dbReference type="ARBA" id="ARBA00009437"/>
    </source>
</evidence>
<keyword evidence="2" id="KW-0805">Transcription regulation</keyword>
<organism evidence="6 7">
    <name type="scientific">Vibrio amylolyticus</name>
    <dbReference type="NCBI Taxonomy" id="2847292"/>
    <lineage>
        <taxon>Bacteria</taxon>
        <taxon>Pseudomonadati</taxon>
        <taxon>Pseudomonadota</taxon>
        <taxon>Gammaproteobacteria</taxon>
        <taxon>Vibrionales</taxon>
        <taxon>Vibrionaceae</taxon>
        <taxon>Vibrio</taxon>
    </lineage>
</organism>
<keyword evidence="7" id="KW-1185">Reference proteome</keyword>
<dbReference type="EMBL" id="JAJHVV010000002">
    <property type="protein sequence ID" value="MCK6262469.1"/>
    <property type="molecule type" value="Genomic_DNA"/>
</dbReference>
<dbReference type="AlphaFoldDB" id="A0A9X1XGB8"/>
<protein>
    <submittedName>
        <fullName evidence="6">LysR family transcriptional regulator</fullName>
    </submittedName>
</protein>
<evidence type="ECO:0000259" key="5">
    <source>
        <dbReference type="PROSITE" id="PS50931"/>
    </source>
</evidence>
<dbReference type="PANTHER" id="PTHR30118">
    <property type="entry name" value="HTH-TYPE TRANSCRIPTIONAL REGULATOR LEUO-RELATED"/>
    <property type="match status" value="1"/>
</dbReference>
<evidence type="ECO:0000313" key="7">
    <source>
        <dbReference type="Proteomes" id="UP001139559"/>
    </source>
</evidence>
<evidence type="ECO:0000313" key="6">
    <source>
        <dbReference type="EMBL" id="MCK6262469.1"/>
    </source>
</evidence>